<gene>
    <name evidence="1" type="ORF">DPMN_132667</name>
</gene>
<comment type="caution">
    <text evidence="1">The sequence shown here is derived from an EMBL/GenBank/DDBJ whole genome shotgun (WGS) entry which is preliminary data.</text>
</comment>
<proteinExistence type="predicted"/>
<evidence type="ECO:0000313" key="2">
    <source>
        <dbReference type="Proteomes" id="UP000828390"/>
    </source>
</evidence>
<sequence length="63" mass="6877">MTATPDGIEDQSPDMQDVLSESHLHLPGFEEVVAFAVSLVKLVDNTDQHVVPPELRQPILKAA</sequence>
<reference evidence="1" key="2">
    <citation type="submission" date="2020-11" db="EMBL/GenBank/DDBJ databases">
        <authorList>
            <person name="McCartney M.A."/>
            <person name="Auch B."/>
            <person name="Kono T."/>
            <person name="Mallez S."/>
            <person name="Becker A."/>
            <person name="Gohl D.M."/>
            <person name="Silverstein K.A.T."/>
            <person name="Koren S."/>
            <person name="Bechman K.B."/>
            <person name="Herman A."/>
            <person name="Abrahante J.E."/>
            <person name="Garbe J."/>
        </authorList>
    </citation>
    <scope>NUCLEOTIDE SEQUENCE</scope>
    <source>
        <strain evidence="1">Duluth1</strain>
        <tissue evidence="1">Whole animal</tissue>
    </source>
</reference>
<dbReference type="AlphaFoldDB" id="A0A9D4JE21"/>
<accession>A0A9D4JE21</accession>
<keyword evidence="2" id="KW-1185">Reference proteome</keyword>
<name>A0A9D4JE21_DREPO</name>
<protein>
    <submittedName>
        <fullName evidence="1">Uncharacterized protein</fullName>
    </submittedName>
</protein>
<dbReference type="EMBL" id="JAIWYP010000006">
    <property type="protein sequence ID" value="KAH3804382.1"/>
    <property type="molecule type" value="Genomic_DNA"/>
</dbReference>
<organism evidence="1 2">
    <name type="scientific">Dreissena polymorpha</name>
    <name type="common">Zebra mussel</name>
    <name type="synonym">Mytilus polymorpha</name>
    <dbReference type="NCBI Taxonomy" id="45954"/>
    <lineage>
        <taxon>Eukaryota</taxon>
        <taxon>Metazoa</taxon>
        <taxon>Spiralia</taxon>
        <taxon>Lophotrochozoa</taxon>
        <taxon>Mollusca</taxon>
        <taxon>Bivalvia</taxon>
        <taxon>Autobranchia</taxon>
        <taxon>Heteroconchia</taxon>
        <taxon>Euheterodonta</taxon>
        <taxon>Imparidentia</taxon>
        <taxon>Neoheterodontei</taxon>
        <taxon>Myida</taxon>
        <taxon>Dreissenoidea</taxon>
        <taxon>Dreissenidae</taxon>
        <taxon>Dreissena</taxon>
    </lineage>
</organism>
<reference evidence="1" key="1">
    <citation type="journal article" date="2019" name="bioRxiv">
        <title>The Genome of the Zebra Mussel, Dreissena polymorpha: A Resource for Invasive Species Research.</title>
        <authorList>
            <person name="McCartney M.A."/>
            <person name="Auch B."/>
            <person name="Kono T."/>
            <person name="Mallez S."/>
            <person name="Zhang Y."/>
            <person name="Obille A."/>
            <person name="Becker A."/>
            <person name="Abrahante J.E."/>
            <person name="Garbe J."/>
            <person name="Badalamenti J.P."/>
            <person name="Herman A."/>
            <person name="Mangelson H."/>
            <person name="Liachko I."/>
            <person name="Sullivan S."/>
            <person name="Sone E.D."/>
            <person name="Koren S."/>
            <person name="Silverstein K.A.T."/>
            <person name="Beckman K.B."/>
            <person name="Gohl D.M."/>
        </authorList>
    </citation>
    <scope>NUCLEOTIDE SEQUENCE</scope>
    <source>
        <strain evidence="1">Duluth1</strain>
        <tissue evidence="1">Whole animal</tissue>
    </source>
</reference>
<evidence type="ECO:0000313" key="1">
    <source>
        <dbReference type="EMBL" id="KAH3804382.1"/>
    </source>
</evidence>
<dbReference type="Proteomes" id="UP000828390">
    <property type="component" value="Unassembled WGS sequence"/>
</dbReference>